<name>A0A9Q3F2W4_9BASI</name>
<evidence type="ECO:0000313" key="1">
    <source>
        <dbReference type="EMBL" id="MBW0529670.1"/>
    </source>
</evidence>
<keyword evidence="2" id="KW-1185">Reference proteome</keyword>
<dbReference type="OrthoDB" id="2507294at2759"/>
<evidence type="ECO:0000313" key="2">
    <source>
        <dbReference type="Proteomes" id="UP000765509"/>
    </source>
</evidence>
<protein>
    <submittedName>
        <fullName evidence="1">Uncharacterized protein</fullName>
    </submittedName>
</protein>
<sequence>MRQALLKEVPKRKEWPHFSGEGQYDHMKSIRGIEMIKEYFELPERFVAENSTPCLPNKLIDGLSNQQNHMNTKVVLGAKPKLLINKPIMLGDLK</sequence>
<gene>
    <name evidence="1" type="ORF">O181_069385</name>
</gene>
<comment type="caution">
    <text evidence="1">The sequence shown here is derived from an EMBL/GenBank/DDBJ whole genome shotgun (WGS) entry which is preliminary data.</text>
</comment>
<dbReference type="Proteomes" id="UP000765509">
    <property type="component" value="Unassembled WGS sequence"/>
</dbReference>
<dbReference type="AlphaFoldDB" id="A0A9Q3F2W4"/>
<dbReference type="EMBL" id="AVOT02035346">
    <property type="protein sequence ID" value="MBW0529670.1"/>
    <property type="molecule type" value="Genomic_DNA"/>
</dbReference>
<reference evidence="1" key="1">
    <citation type="submission" date="2021-03" db="EMBL/GenBank/DDBJ databases">
        <title>Draft genome sequence of rust myrtle Austropuccinia psidii MF-1, a brazilian biotype.</title>
        <authorList>
            <person name="Quecine M.C."/>
            <person name="Pachon D.M.R."/>
            <person name="Bonatelli M.L."/>
            <person name="Correr F.H."/>
            <person name="Franceschini L.M."/>
            <person name="Leite T.F."/>
            <person name="Margarido G.R.A."/>
            <person name="Almeida C.A."/>
            <person name="Ferrarezi J.A."/>
            <person name="Labate C.A."/>
        </authorList>
    </citation>
    <scope>NUCLEOTIDE SEQUENCE</scope>
    <source>
        <strain evidence="1">MF-1</strain>
    </source>
</reference>
<proteinExistence type="predicted"/>
<accession>A0A9Q3F2W4</accession>
<organism evidence="1 2">
    <name type="scientific">Austropuccinia psidii MF-1</name>
    <dbReference type="NCBI Taxonomy" id="1389203"/>
    <lineage>
        <taxon>Eukaryota</taxon>
        <taxon>Fungi</taxon>
        <taxon>Dikarya</taxon>
        <taxon>Basidiomycota</taxon>
        <taxon>Pucciniomycotina</taxon>
        <taxon>Pucciniomycetes</taxon>
        <taxon>Pucciniales</taxon>
        <taxon>Sphaerophragmiaceae</taxon>
        <taxon>Austropuccinia</taxon>
    </lineage>
</organism>